<name>A0A242C6Z4_9ENTE</name>
<dbReference type="OrthoDB" id="2191672at2"/>
<dbReference type="RefSeq" id="WP_086331707.1">
    <property type="nucleotide sequence ID" value="NZ_NGLE02000001.1"/>
</dbReference>
<dbReference type="EMBL" id="NGLE02000001">
    <property type="protein sequence ID" value="MEI5993036.1"/>
    <property type="molecule type" value="Genomic_DNA"/>
</dbReference>
<evidence type="ECO:0000256" key="1">
    <source>
        <dbReference type="SAM" id="Coils"/>
    </source>
</evidence>
<proteinExistence type="predicted"/>
<accession>A0A242C6Z4</accession>
<protein>
    <submittedName>
        <fullName evidence="3">Uncharacterized protein</fullName>
    </submittedName>
</protein>
<evidence type="ECO:0000313" key="2">
    <source>
        <dbReference type="EMBL" id="MEI5993036.1"/>
    </source>
</evidence>
<dbReference type="Proteomes" id="UP000195139">
    <property type="component" value="Unassembled WGS sequence"/>
</dbReference>
<comment type="caution">
    <text evidence="3">The sequence shown here is derived from an EMBL/GenBank/DDBJ whole genome shotgun (WGS) entry which is preliminary data.</text>
</comment>
<dbReference type="EMBL" id="NGLE01000004">
    <property type="protein sequence ID" value="OTO05680.1"/>
    <property type="molecule type" value="Genomic_DNA"/>
</dbReference>
<feature type="coiled-coil region" evidence="1">
    <location>
        <begin position="1"/>
        <end position="95"/>
    </location>
</feature>
<dbReference type="AlphaFoldDB" id="A0A242C6Z4"/>
<reference evidence="2 4" key="2">
    <citation type="submission" date="2018-07" db="EMBL/GenBank/DDBJ databases">
        <title>The Genome Sequence of Enterococcus sp. DIV0659b.</title>
        <authorList>
            <consortium name="The Broad Institute Genomics Platform"/>
            <consortium name="The Broad Institute Genomic Center for Infectious Diseases"/>
            <person name="Earl A."/>
            <person name="Manson A."/>
            <person name="Schwartman J."/>
            <person name="Gilmore M."/>
            <person name="Abouelleil A."/>
            <person name="Cao P."/>
            <person name="Chapman S."/>
            <person name="Cusick C."/>
            <person name="Shea T."/>
            <person name="Young S."/>
            <person name="Neafsey D."/>
            <person name="Nusbaum C."/>
            <person name="Birren B."/>
        </authorList>
    </citation>
    <scope>NUCLEOTIDE SEQUENCE [LARGE SCALE GENOMIC DNA]</scope>
    <source>
        <strain evidence="2 4">4G2_DIV0659</strain>
    </source>
</reference>
<sequence>METEEELLRNYQRSRAELEDQEDEVKRYIRNGQDYNQELFFQVRQLLGKRDASMESIIQTQRELQRNEDNYLEELAQERKELILQQEEVEQFYRKKRQELKE</sequence>
<gene>
    <name evidence="2" type="ORF">A5880_000577</name>
    <name evidence="3" type="ORF">A5880_002855</name>
</gene>
<dbReference type="STRING" id="1834181.A5880_002855"/>
<keyword evidence="4" id="KW-1185">Reference proteome</keyword>
<evidence type="ECO:0000313" key="4">
    <source>
        <dbReference type="Proteomes" id="UP000195139"/>
    </source>
</evidence>
<keyword evidence="1" id="KW-0175">Coiled coil</keyword>
<evidence type="ECO:0000313" key="3">
    <source>
        <dbReference type="EMBL" id="OTO05680.1"/>
    </source>
</evidence>
<organism evidence="3">
    <name type="scientific">Candidatus Enterococcus mansonii</name>
    <dbReference type="NCBI Taxonomy" id="1834181"/>
    <lineage>
        <taxon>Bacteria</taxon>
        <taxon>Bacillati</taxon>
        <taxon>Bacillota</taxon>
        <taxon>Bacilli</taxon>
        <taxon>Lactobacillales</taxon>
        <taxon>Enterococcaceae</taxon>
        <taxon>Enterococcus</taxon>
    </lineage>
</organism>
<reference evidence="3" key="1">
    <citation type="submission" date="2017-05" db="EMBL/GenBank/DDBJ databases">
        <title>The Genome Sequence of Enterococcus sp. 4G2_DIV0659.</title>
        <authorList>
            <consortium name="The Broad Institute Genomics Platform"/>
            <consortium name="The Broad Institute Genomic Center for Infectious Diseases"/>
            <person name="Earl A."/>
            <person name="Manson A."/>
            <person name="Schwartman J."/>
            <person name="Gilmore M."/>
            <person name="Abouelleil A."/>
            <person name="Cao P."/>
            <person name="Chapman S."/>
            <person name="Cusick C."/>
            <person name="Shea T."/>
            <person name="Young S."/>
            <person name="Neafsey D."/>
            <person name="Nusbaum C."/>
            <person name="Birren B."/>
        </authorList>
    </citation>
    <scope>NUCLEOTIDE SEQUENCE [LARGE SCALE GENOMIC DNA]</scope>
    <source>
        <strain evidence="3">4G2_DIV0659</strain>
    </source>
</reference>